<dbReference type="GO" id="GO:0006744">
    <property type="term" value="P:ubiquinone biosynthetic process"/>
    <property type="evidence" value="ECO:0007669"/>
    <property type="project" value="UniProtKB-UniRule"/>
</dbReference>
<organism evidence="3 5">
    <name type="scientific">Arsenophonus nasoniae</name>
    <name type="common">son-killer infecting Nasonia vitripennis</name>
    <dbReference type="NCBI Taxonomy" id="638"/>
    <lineage>
        <taxon>Bacteria</taxon>
        <taxon>Pseudomonadati</taxon>
        <taxon>Pseudomonadota</taxon>
        <taxon>Gammaproteobacteria</taxon>
        <taxon>Enterobacterales</taxon>
        <taxon>Morganellaceae</taxon>
        <taxon>Arsenophonus</taxon>
    </lineage>
</organism>
<dbReference type="PANTHER" id="PTHR10094">
    <property type="entry name" value="STEROL CARRIER PROTEIN 2 SCP-2 FAMILY PROTEIN"/>
    <property type="match status" value="1"/>
</dbReference>
<dbReference type="SUPFAM" id="SSF55718">
    <property type="entry name" value="SCP-like"/>
    <property type="match status" value="1"/>
</dbReference>
<evidence type="ECO:0000259" key="2">
    <source>
        <dbReference type="Pfam" id="PF02036"/>
    </source>
</evidence>
<dbReference type="InterPro" id="IPR036527">
    <property type="entry name" value="SCP2_sterol-bd_dom_sf"/>
</dbReference>
<accession>A0AA95GF38</accession>
<name>A0AA95GF38_9GAMM</name>
<reference evidence="3" key="1">
    <citation type="submission" date="2023-04" db="EMBL/GenBank/DDBJ databases">
        <title>Genome dynamics across the evolutionary transition to endosymbiosis.</title>
        <authorList>
            <person name="Siozios S."/>
            <person name="Nadal-Jimenez P."/>
            <person name="Azagi T."/>
            <person name="Sprong H."/>
            <person name="Frost C.L."/>
            <person name="Parratt S.R."/>
            <person name="Taylor G."/>
            <person name="Brettell L."/>
            <person name="Lew K.C."/>
            <person name="Croft L."/>
            <person name="King K.C."/>
            <person name="Brockhurst M.A."/>
            <person name="Hypsa V."/>
            <person name="Novakova E."/>
            <person name="Darby A.C."/>
            <person name="Hurst G.D.D."/>
        </authorList>
    </citation>
    <scope>NUCLEOTIDE SEQUENCE</scope>
    <source>
        <strain evidence="3">AIh</strain>
        <strain evidence="4">APv</strain>
    </source>
</reference>
<dbReference type="RefSeq" id="WP_280625135.1">
    <property type="nucleotide sequence ID" value="NZ_CP123498.1"/>
</dbReference>
<dbReference type="GO" id="GO:0005829">
    <property type="term" value="C:cytosol"/>
    <property type="evidence" value="ECO:0007669"/>
    <property type="project" value="TreeGrafter"/>
</dbReference>
<dbReference type="PIRSF" id="PIRSF025550">
    <property type="entry name" value="UCP025550_lpd_carrier"/>
    <property type="match status" value="1"/>
</dbReference>
<dbReference type="PANTHER" id="PTHR10094:SF25">
    <property type="entry name" value="SCP2 STEROL-BINDING DOMAIN-CONTAINING PROTEIN 1"/>
    <property type="match status" value="1"/>
</dbReference>
<gene>
    <name evidence="1" type="primary">ubiT</name>
    <name evidence="3" type="ORF">QE207_15975</name>
    <name evidence="4" type="ORF">QE210_00805</name>
</gene>
<dbReference type="InterPro" id="IPR016830">
    <property type="entry name" value="UbiT"/>
</dbReference>
<sequence length="172" mass="19910">MLKKIRQQIIQQGPKLMRLPLKVTPFIIERQILEQLLSWQFQQALNDGELDFLHNKWLKVEVLDVQLVWYISLQAGKIIVSKDQQADVSFCSGANDLVLIAARKEDPDTLFFQRRLHIEGDTELGLYVKNLLGAFELETMPAILRFGLLQFADLIKLVQNENIDYKERALSC</sequence>
<keyword evidence="1" id="KW-0831">Ubiquinone biosynthesis</keyword>
<dbReference type="AlphaFoldDB" id="A0AA95GF38"/>
<feature type="domain" description="SCP2" evidence="2">
    <location>
        <begin position="42"/>
        <end position="132"/>
    </location>
</feature>
<comment type="pathway">
    <text evidence="1">Cofactor biosynthesis; ubiquinone biosynthesis.</text>
</comment>
<dbReference type="InterPro" id="IPR003033">
    <property type="entry name" value="SCP2_sterol-bd_dom"/>
</dbReference>
<comment type="function">
    <text evidence="1">Required for O(2)-independent ubiquinone (coenzyme Q) biosynthesis. Likely functions as an accessory factor.</text>
</comment>
<evidence type="ECO:0000313" key="3">
    <source>
        <dbReference type="EMBL" id="WGL95140.1"/>
    </source>
</evidence>
<evidence type="ECO:0000313" key="5">
    <source>
        <dbReference type="Proteomes" id="UP001177597"/>
    </source>
</evidence>
<dbReference type="EMBL" id="CP123498">
    <property type="protein sequence ID" value="WGL95140.1"/>
    <property type="molecule type" value="Genomic_DNA"/>
</dbReference>
<evidence type="ECO:0000313" key="4">
    <source>
        <dbReference type="EMBL" id="WGM01700.1"/>
    </source>
</evidence>
<dbReference type="EMBL" id="CP123504">
    <property type="protein sequence ID" value="WGM01700.1"/>
    <property type="molecule type" value="Genomic_DNA"/>
</dbReference>
<protein>
    <recommendedName>
        <fullName evidence="1">Ubiquinone biosynthesis accessory factor UbiT</fullName>
    </recommendedName>
</protein>
<dbReference type="Proteomes" id="UP001177597">
    <property type="component" value="Chromosome"/>
</dbReference>
<evidence type="ECO:0000256" key="1">
    <source>
        <dbReference type="HAMAP-Rule" id="MF_02231"/>
    </source>
</evidence>
<dbReference type="HAMAP" id="MF_02231">
    <property type="entry name" value="UbiT"/>
    <property type="match status" value="1"/>
</dbReference>
<comment type="similarity">
    <text evidence="1">Belongs to the UbiT family.</text>
</comment>
<proteinExistence type="inferred from homology"/>
<dbReference type="Gene3D" id="3.30.1050.10">
    <property type="entry name" value="SCP2 sterol-binding domain"/>
    <property type="match status" value="1"/>
</dbReference>
<dbReference type="Proteomes" id="UP001177595">
    <property type="component" value="Chromosome"/>
</dbReference>
<dbReference type="Pfam" id="PF02036">
    <property type="entry name" value="SCP2"/>
    <property type="match status" value="1"/>
</dbReference>